<dbReference type="Proteomes" id="UP000713964">
    <property type="component" value="Unassembled WGS sequence"/>
</dbReference>
<dbReference type="AlphaFoldDB" id="A0A930PUL1"/>
<evidence type="ECO:0000256" key="2">
    <source>
        <dbReference type="SAM" id="Phobius"/>
    </source>
</evidence>
<feature type="domain" description="DUF8175" evidence="3">
    <location>
        <begin position="61"/>
        <end position="240"/>
    </location>
</feature>
<dbReference type="Proteomes" id="UP000756427">
    <property type="component" value="Unassembled WGS sequence"/>
</dbReference>
<accession>A0A930PUL1</accession>
<dbReference type="EMBL" id="JABZXL010000008">
    <property type="protein sequence ID" value="MBF1659010.1"/>
    <property type="molecule type" value="Genomic_DNA"/>
</dbReference>
<feature type="compositionally biased region" description="Low complexity" evidence="1">
    <location>
        <begin position="40"/>
        <end position="64"/>
    </location>
</feature>
<comment type="caution">
    <text evidence="5">The sequence shown here is derived from an EMBL/GenBank/DDBJ whole genome shotgun (WGS) entry which is preliminary data.</text>
</comment>
<evidence type="ECO:0000259" key="3">
    <source>
        <dbReference type="Pfam" id="PF26526"/>
    </source>
</evidence>
<proteinExistence type="predicted"/>
<organism evidence="5 6">
    <name type="scientific">Rothia mucilaginosa</name>
    <dbReference type="NCBI Taxonomy" id="43675"/>
    <lineage>
        <taxon>Bacteria</taxon>
        <taxon>Bacillati</taxon>
        <taxon>Actinomycetota</taxon>
        <taxon>Actinomycetes</taxon>
        <taxon>Micrococcales</taxon>
        <taxon>Micrococcaceae</taxon>
        <taxon>Rothia</taxon>
    </lineage>
</organism>
<evidence type="ECO:0000313" key="5">
    <source>
        <dbReference type="EMBL" id="MBF1663725.1"/>
    </source>
</evidence>
<dbReference type="Pfam" id="PF26526">
    <property type="entry name" value="DUF8175"/>
    <property type="match status" value="1"/>
</dbReference>
<name>A0A930PUL1_9MICC</name>
<dbReference type="EMBL" id="JABZXR010000013">
    <property type="protein sequence ID" value="MBF1663725.1"/>
    <property type="molecule type" value="Genomic_DNA"/>
</dbReference>
<feature type="transmembrane region" description="Helical" evidence="2">
    <location>
        <begin position="12"/>
        <end position="32"/>
    </location>
</feature>
<evidence type="ECO:0000313" key="6">
    <source>
        <dbReference type="Proteomes" id="UP000756427"/>
    </source>
</evidence>
<sequence>MENKGGVTIPRWAFGLAAAVVALLVVLVIVLIPRGGDNSNTSASGGSNGAAQSNSAAGNSNGAAQSKSTSTVEAGTCGAGASDDQAVLDAAPKNTKWVTTDSGWIGPVSKTAGPMVDSPIRSCFEHSAEGALYAASWIMLQVNDPATSQQTYERYVINGPKWEEPSGGLFRIAGYQIISADADRVTIRLAVTIPSVGDGSAWWSSDLTMVWQDGEWRLRVPDTASTNPLGIARVSDTSKFIRWSA</sequence>
<keyword evidence="2" id="KW-0472">Membrane</keyword>
<evidence type="ECO:0000256" key="1">
    <source>
        <dbReference type="SAM" id="MobiDB-lite"/>
    </source>
</evidence>
<dbReference type="RefSeq" id="WP_303940008.1">
    <property type="nucleotide sequence ID" value="NZ_JABZXR010000013.1"/>
</dbReference>
<evidence type="ECO:0000313" key="4">
    <source>
        <dbReference type="EMBL" id="MBF1659010.1"/>
    </source>
</evidence>
<keyword evidence="2" id="KW-0812">Transmembrane</keyword>
<reference evidence="5" key="1">
    <citation type="submission" date="2020-04" db="EMBL/GenBank/DDBJ databases">
        <title>Deep metagenomics examines the oral microbiome during advanced dental caries in children, revealing novel taxa and co-occurrences with host molecules.</title>
        <authorList>
            <person name="Baker J.L."/>
            <person name="Morton J.T."/>
            <person name="Dinis M."/>
            <person name="Alvarez R."/>
            <person name="Tran N.C."/>
            <person name="Knight R."/>
            <person name="Edlund A."/>
        </authorList>
    </citation>
    <scope>NUCLEOTIDE SEQUENCE</scope>
    <source>
        <strain evidence="4">JCVI_29_bin.11</strain>
        <strain evidence="5">JCVI_44_bin.2</strain>
    </source>
</reference>
<feature type="region of interest" description="Disordered" evidence="1">
    <location>
        <begin position="40"/>
        <end position="76"/>
    </location>
</feature>
<keyword evidence="2" id="KW-1133">Transmembrane helix</keyword>
<gene>
    <name evidence="4" type="ORF">HXO58_04145</name>
    <name evidence="5" type="ORF">HXO64_04135</name>
</gene>
<protein>
    <submittedName>
        <fullName evidence="5">Acyl-CoA synthetase</fullName>
    </submittedName>
</protein>
<dbReference type="InterPro" id="IPR058488">
    <property type="entry name" value="DUF8175"/>
</dbReference>